<evidence type="ECO:0000313" key="3">
    <source>
        <dbReference type="Proteomes" id="UP000006906"/>
    </source>
</evidence>
<dbReference type="KEGG" id="cre:CHLRE_10g449127v5"/>
<reference evidence="2 3" key="1">
    <citation type="journal article" date="2007" name="Science">
        <title>The Chlamydomonas genome reveals the evolution of key animal and plant functions.</title>
        <authorList>
            <person name="Merchant S.S."/>
            <person name="Prochnik S.E."/>
            <person name="Vallon O."/>
            <person name="Harris E.H."/>
            <person name="Karpowicz S.J."/>
            <person name="Witman G.B."/>
            <person name="Terry A."/>
            <person name="Salamov A."/>
            <person name="Fritz-Laylin L.K."/>
            <person name="Marechal-Drouard L."/>
            <person name="Marshall W.F."/>
            <person name="Qu L.H."/>
            <person name="Nelson D.R."/>
            <person name="Sanderfoot A.A."/>
            <person name="Spalding M.H."/>
            <person name="Kapitonov V.V."/>
            <person name="Ren Q."/>
            <person name="Ferris P."/>
            <person name="Lindquist E."/>
            <person name="Shapiro H."/>
            <person name="Lucas S.M."/>
            <person name="Grimwood J."/>
            <person name="Schmutz J."/>
            <person name="Cardol P."/>
            <person name="Cerutti H."/>
            <person name="Chanfreau G."/>
            <person name="Chen C.L."/>
            <person name="Cognat V."/>
            <person name="Croft M.T."/>
            <person name="Dent R."/>
            <person name="Dutcher S."/>
            <person name="Fernandez E."/>
            <person name="Fukuzawa H."/>
            <person name="Gonzalez-Ballester D."/>
            <person name="Gonzalez-Halphen D."/>
            <person name="Hallmann A."/>
            <person name="Hanikenne M."/>
            <person name="Hippler M."/>
            <person name="Inwood W."/>
            <person name="Jabbari K."/>
            <person name="Kalanon M."/>
            <person name="Kuras R."/>
            <person name="Lefebvre P.A."/>
            <person name="Lemaire S.D."/>
            <person name="Lobanov A.V."/>
            <person name="Lohr M."/>
            <person name="Manuell A."/>
            <person name="Meier I."/>
            <person name="Mets L."/>
            <person name="Mittag M."/>
            <person name="Mittelmeier T."/>
            <person name="Moroney J.V."/>
            <person name="Moseley J."/>
            <person name="Napoli C."/>
            <person name="Nedelcu A.M."/>
            <person name="Niyogi K."/>
            <person name="Novoselov S.V."/>
            <person name="Paulsen I.T."/>
            <person name="Pazour G."/>
            <person name="Purton S."/>
            <person name="Ral J.P."/>
            <person name="Riano-Pachon D.M."/>
            <person name="Riekhof W."/>
            <person name="Rymarquis L."/>
            <person name="Schroda M."/>
            <person name="Stern D."/>
            <person name="Umen J."/>
            <person name="Willows R."/>
            <person name="Wilson N."/>
            <person name="Zimmer S.L."/>
            <person name="Allmer J."/>
            <person name="Balk J."/>
            <person name="Bisova K."/>
            <person name="Chen C.J."/>
            <person name="Elias M."/>
            <person name="Gendler K."/>
            <person name="Hauser C."/>
            <person name="Lamb M.R."/>
            <person name="Ledford H."/>
            <person name="Long J.C."/>
            <person name="Minagawa J."/>
            <person name="Page M.D."/>
            <person name="Pan J."/>
            <person name="Pootakham W."/>
            <person name="Roje S."/>
            <person name="Rose A."/>
            <person name="Stahlberg E."/>
            <person name="Terauchi A.M."/>
            <person name="Yang P."/>
            <person name="Ball S."/>
            <person name="Bowler C."/>
            <person name="Dieckmann C.L."/>
            <person name="Gladyshev V.N."/>
            <person name="Green P."/>
            <person name="Jorgensen R."/>
            <person name="Mayfield S."/>
            <person name="Mueller-Roeber B."/>
            <person name="Rajamani S."/>
            <person name="Sayre R.T."/>
            <person name="Brokstein P."/>
            <person name="Dubchak I."/>
            <person name="Goodstein D."/>
            <person name="Hornick L."/>
            <person name="Huang Y.W."/>
            <person name="Jhaveri J."/>
            <person name="Luo Y."/>
            <person name="Martinez D."/>
            <person name="Ngau W.C."/>
            <person name="Otillar B."/>
            <person name="Poliakov A."/>
            <person name="Porter A."/>
            <person name="Szajkowski L."/>
            <person name="Werner G."/>
            <person name="Zhou K."/>
            <person name="Grigoriev I.V."/>
            <person name="Rokhsar D.S."/>
            <person name="Grossman A.R."/>
        </authorList>
    </citation>
    <scope>NUCLEOTIDE SEQUENCE [LARGE SCALE GENOMIC DNA]</scope>
    <source>
        <strain evidence="3">CC-503</strain>
    </source>
</reference>
<accession>A0A2K3DB21</accession>
<evidence type="ECO:0000313" key="2">
    <source>
        <dbReference type="EMBL" id="PNW77729.1"/>
    </source>
</evidence>
<evidence type="ECO:0000256" key="1">
    <source>
        <dbReference type="SAM" id="MobiDB-lite"/>
    </source>
</evidence>
<dbReference type="InParanoid" id="A0A2K3DB21"/>
<dbReference type="GeneID" id="66055068"/>
<gene>
    <name evidence="2" type="ORF">CHLRE_10g449127v5</name>
</gene>
<dbReference type="EMBL" id="CM008971">
    <property type="protein sequence ID" value="PNW77729.1"/>
    <property type="molecule type" value="Genomic_DNA"/>
</dbReference>
<proteinExistence type="predicted"/>
<dbReference type="AlphaFoldDB" id="A0A2K3DB21"/>
<dbReference type="OrthoDB" id="10669201at2759"/>
<name>A0A2K3DB21_CHLRE</name>
<protein>
    <submittedName>
        <fullName evidence="2">Uncharacterized protein</fullName>
    </submittedName>
</protein>
<sequence length="400" mass="40073">MEGFCLGSLASGICEGHGSERRRSLRPCPSPASLQPWLDVICAEPEGLYDMPDGLCGEMLGRRCVSASGTGCGSSSSCGSPTPSSSSSCSSGIESCSSSYSATSSDGAFTQWSSCCSQGQAKASNQHNAAEWLAALSAIEQGDAREMLGPASKAAASAAACCSPSETAQWPGLQQHPQQAAPTQPSGGVDLRSRRLSPGQASAVALPATPTTLLSSAAQGSDPAPHAAEVCASGMTPAAVPLRSAAPAAGQAPAVSPCLDFLGVGMVPGLKPLNVPRHVRHFAAAASLPSSALPPLSPLASNTASQYCSVHQAAAACVSPRLLFWPHQGQQQPAGPSLGVAVLGSGHHSECAVGSGAGSQRRTGLRRSPGCGDLRRVGVAAEQAAVVDALVGLVVNGLFD</sequence>
<dbReference type="Gramene" id="PNW77729">
    <property type="protein sequence ID" value="PNW77729"/>
    <property type="gene ID" value="CHLRE_10g449127v5"/>
</dbReference>
<dbReference type="Proteomes" id="UP000006906">
    <property type="component" value="Chromosome 10"/>
</dbReference>
<organism evidence="2 3">
    <name type="scientific">Chlamydomonas reinhardtii</name>
    <name type="common">Chlamydomonas smithii</name>
    <dbReference type="NCBI Taxonomy" id="3055"/>
    <lineage>
        <taxon>Eukaryota</taxon>
        <taxon>Viridiplantae</taxon>
        <taxon>Chlorophyta</taxon>
        <taxon>core chlorophytes</taxon>
        <taxon>Chlorophyceae</taxon>
        <taxon>CS clade</taxon>
        <taxon>Chlamydomonadales</taxon>
        <taxon>Chlamydomonadaceae</taxon>
        <taxon>Chlamydomonas</taxon>
    </lineage>
</organism>
<feature type="compositionally biased region" description="Low complexity" evidence="1">
    <location>
        <begin position="174"/>
        <end position="185"/>
    </location>
</feature>
<dbReference type="PROSITE" id="PS50231">
    <property type="entry name" value="RICIN_B_LECTIN"/>
    <property type="match status" value="1"/>
</dbReference>
<keyword evidence="3" id="KW-1185">Reference proteome</keyword>
<feature type="region of interest" description="Disordered" evidence="1">
    <location>
        <begin position="167"/>
        <end position="202"/>
    </location>
</feature>
<dbReference type="RefSeq" id="XP_042920332.1">
    <property type="nucleotide sequence ID" value="XM_043066935.1"/>
</dbReference>